<keyword evidence="1" id="KW-0436">Ligase</keyword>
<reference evidence="6" key="1">
    <citation type="submission" date="2018-05" db="EMBL/GenBank/DDBJ databases">
        <authorList>
            <person name="Lanie J.A."/>
            <person name="Ng W.-L."/>
            <person name="Kazmierczak K.M."/>
            <person name="Andrzejewski T.M."/>
            <person name="Davidsen T.M."/>
            <person name="Wayne K.J."/>
            <person name="Tettelin H."/>
            <person name="Glass J.I."/>
            <person name="Rusch D."/>
            <person name="Podicherti R."/>
            <person name="Tsui H.-C.T."/>
            <person name="Winkler M.E."/>
        </authorList>
    </citation>
    <scope>NUCLEOTIDE SEQUENCE</scope>
</reference>
<dbReference type="InterPro" id="IPR005481">
    <property type="entry name" value="BC-like_N"/>
</dbReference>
<dbReference type="Gene3D" id="3.40.50.20">
    <property type="match status" value="1"/>
</dbReference>
<dbReference type="EMBL" id="UINC01121511">
    <property type="protein sequence ID" value="SVC96731.1"/>
    <property type="molecule type" value="Genomic_DNA"/>
</dbReference>
<keyword evidence="3" id="KW-0067">ATP-binding</keyword>
<sequence>MFDTVLVANRGEIAVRIIRACRDMGIRTVAVYSDPDRLSPHVLLADAAFHIGAAPSAESYLCGERMIDVAHRSGAGAIHPGYGFLAERAWFAQDVEESGLTFIGPRPESIRAMGDKIEARRRMTEAGSPI</sequence>
<evidence type="ECO:0000256" key="1">
    <source>
        <dbReference type="ARBA" id="ARBA00022598"/>
    </source>
</evidence>
<dbReference type="PANTHER" id="PTHR18866">
    <property type="entry name" value="CARBOXYLASE:PYRUVATE/ACETYL-COA/PROPIONYL-COA CARBOXYLASE"/>
    <property type="match status" value="1"/>
</dbReference>
<evidence type="ECO:0000256" key="2">
    <source>
        <dbReference type="ARBA" id="ARBA00022741"/>
    </source>
</evidence>
<dbReference type="Pfam" id="PF00289">
    <property type="entry name" value="Biotin_carb_N"/>
    <property type="match status" value="1"/>
</dbReference>
<keyword evidence="2" id="KW-0547">Nucleotide-binding</keyword>
<evidence type="ECO:0000256" key="3">
    <source>
        <dbReference type="ARBA" id="ARBA00022840"/>
    </source>
</evidence>
<dbReference type="PROSITE" id="PS50979">
    <property type="entry name" value="BC"/>
    <property type="match status" value="1"/>
</dbReference>
<dbReference type="GO" id="GO:0016874">
    <property type="term" value="F:ligase activity"/>
    <property type="evidence" value="ECO:0007669"/>
    <property type="project" value="UniProtKB-KW"/>
</dbReference>
<dbReference type="GO" id="GO:0005524">
    <property type="term" value="F:ATP binding"/>
    <property type="evidence" value="ECO:0007669"/>
    <property type="project" value="UniProtKB-KW"/>
</dbReference>
<dbReference type="FunFam" id="3.40.50.20:FF:000010">
    <property type="entry name" value="Propionyl-CoA carboxylase subunit alpha"/>
    <property type="match status" value="1"/>
</dbReference>
<dbReference type="SUPFAM" id="SSF52440">
    <property type="entry name" value="PreATP-grasp domain"/>
    <property type="match status" value="1"/>
</dbReference>
<feature type="non-terminal residue" evidence="6">
    <location>
        <position position="130"/>
    </location>
</feature>
<dbReference type="AlphaFoldDB" id="A0A382RJE4"/>
<keyword evidence="4" id="KW-0092">Biotin</keyword>
<protein>
    <recommendedName>
        <fullName evidence="5">Biotin carboxylation domain-containing protein</fullName>
    </recommendedName>
</protein>
<evidence type="ECO:0000259" key="5">
    <source>
        <dbReference type="PROSITE" id="PS50979"/>
    </source>
</evidence>
<organism evidence="6">
    <name type="scientific">marine metagenome</name>
    <dbReference type="NCBI Taxonomy" id="408172"/>
    <lineage>
        <taxon>unclassified sequences</taxon>
        <taxon>metagenomes</taxon>
        <taxon>ecological metagenomes</taxon>
    </lineage>
</organism>
<dbReference type="PANTHER" id="PTHR18866:SF33">
    <property type="entry name" value="METHYLCROTONOYL-COA CARBOXYLASE SUBUNIT ALPHA, MITOCHONDRIAL-RELATED"/>
    <property type="match status" value="1"/>
</dbReference>
<dbReference type="InterPro" id="IPR011764">
    <property type="entry name" value="Biotin_carboxylation_dom"/>
</dbReference>
<name>A0A382RJE4_9ZZZZ</name>
<dbReference type="InterPro" id="IPR016185">
    <property type="entry name" value="PreATP-grasp_dom_sf"/>
</dbReference>
<feature type="domain" description="Biotin carboxylation" evidence="5">
    <location>
        <begin position="1"/>
        <end position="130"/>
    </location>
</feature>
<accession>A0A382RJE4</accession>
<gene>
    <name evidence="6" type="ORF">METZ01_LOCUS349585</name>
</gene>
<evidence type="ECO:0000256" key="4">
    <source>
        <dbReference type="ARBA" id="ARBA00023267"/>
    </source>
</evidence>
<proteinExistence type="predicted"/>
<dbReference type="InterPro" id="IPR050856">
    <property type="entry name" value="Biotin_carboxylase_complex"/>
</dbReference>
<evidence type="ECO:0000313" key="6">
    <source>
        <dbReference type="EMBL" id="SVC96731.1"/>
    </source>
</evidence>